<dbReference type="OrthoDB" id="182417at2"/>
<dbReference type="EMBL" id="CP026520">
    <property type="protein sequence ID" value="QAV16392.1"/>
    <property type="molecule type" value="Genomic_DNA"/>
</dbReference>
<feature type="transmembrane region" description="Helical" evidence="6">
    <location>
        <begin position="324"/>
        <end position="346"/>
    </location>
</feature>
<evidence type="ECO:0000313" key="11">
    <source>
        <dbReference type="Proteomes" id="UP001527202"/>
    </source>
</evidence>
<evidence type="ECO:0000313" key="9">
    <source>
        <dbReference type="EMBL" id="QAV16392.1"/>
    </source>
</evidence>
<dbReference type="GO" id="GO:0022857">
    <property type="term" value="F:transmembrane transporter activity"/>
    <property type="evidence" value="ECO:0007669"/>
    <property type="project" value="InterPro"/>
</dbReference>
<sequence>MSQNKGKIHYAWWILLGLCMMVGLGKGTLNNSAGLFLRQVSKDLGVGMGSLTLYFSVSAIVTMVFLPIGGKLLAKYDTRLLLSGAIILQAGAFALFGLMNSVWGWYILAVPLAVGGVFITVIAGPVLINQWFKKSKGLALGIMGAAGGAIGAISQPVVGNLIANQGWRSSYVIVGIAVIVIVVPIVLLLLRKSPLEKKTLPYGAEAAGGTAANATAAGAENKGVTLAAAKKSSAFYALIAFFFLITSAASFSVHIPTYLMNKGFDVTFAGNVMATNMIGVLIGSLVIGYASDKIGTRNTTFIAMILGVLAIGLLLFAATSTLVISLAVGLFGLVSASIGTLGPALTSSLFGNKEYSQIYSNASMGLAISSIIALPAYGFVFDFTGSYTPVLYAIGIMLIINILCISIAFGGKKKLEQAGLWN</sequence>
<gene>
    <name evidence="8" type="ORF">M5X16_15885</name>
    <name evidence="9" type="ORF">PC41400_01235</name>
</gene>
<dbReference type="PROSITE" id="PS50850">
    <property type="entry name" value="MFS"/>
    <property type="match status" value="1"/>
</dbReference>
<reference evidence="9 10" key="1">
    <citation type="submission" date="2018-01" db="EMBL/GenBank/DDBJ databases">
        <title>The whole genome sequencing and assembly of Paenibacillus chitinolyticus KCCM 41400 strain.</title>
        <authorList>
            <person name="Kim J.-Y."/>
            <person name="Park M.-K."/>
            <person name="Lee Y.-J."/>
            <person name="Yi H."/>
            <person name="Bahn Y.-S."/>
            <person name="Kim J.F."/>
            <person name="Lee D.-W."/>
        </authorList>
    </citation>
    <scope>NUCLEOTIDE SEQUENCE [LARGE SCALE GENOMIC DNA]</scope>
    <source>
        <strain evidence="9 10">KCCM 41400</strain>
    </source>
</reference>
<keyword evidence="3 6" id="KW-0812">Transmembrane</keyword>
<dbReference type="InterPro" id="IPR020846">
    <property type="entry name" value="MFS_dom"/>
</dbReference>
<dbReference type="Proteomes" id="UP000288943">
    <property type="component" value="Chromosome"/>
</dbReference>
<comment type="subcellular location">
    <subcellularLocation>
        <location evidence="1">Cell membrane</location>
        <topology evidence="1">Multi-pass membrane protein</topology>
    </subcellularLocation>
</comment>
<feature type="transmembrane region" description="Helical" evidence="6">
    <location>
        <begin position="80"/>
        <end position="99"/>
    </location>
</feature>
<proteinExistence type="predicted"/>
<feature type="transmembrane region" description="Helical" evidence="6">
    <location>
        <begin position="138"/>
        <end position="158"/>
    </location>
</feature>
<organism evidence="9 10">
    <name type="scientific">Paenibacillus chitinolyticus</name>
    <dbReference type="NCBI Taxonomy" id="79263"/>
    <lineage>
        <taxon>Bacteria</taxon>
        <taxon>Bacillati</taxon>
        <taxon>Bacillota</taxon>
        <taxon>Bacilli</taxon>
        <taxon>Bacillales</taxon>
        <taxon>Paenibacillaceae</taxon>
        <taxon>Paenibacillus</taxon>
    </lineage>
</organism>
<evidence type="ECO:0000256" key="6">
    <source>
        <dbReference type="SAM" id="Phobius"/>
    </source>
</evidence>
<dbReference type="Proteomes" id="UP001527202">
    <property type="component" value="Unassembled WGS sequence"/>
</dbReference>
<evidence type="ECO:0000259" key="7">
    <source>
        <dbReference type="PROSITE" id="PS50850"/>
    </source>
</evidence>
<keyword evidence="11" id="KW-1185">Reference proteome</keyword>
<feature type="transmembrane region" description="Helical" evidence="6">
    <location>
        <begin position="358"/>
        <end position="378"/>
    </location>
</feature>
<evidence type="ECO:0000256" key="2">
    <source>
        <dbReference type="ARBA" id="ARBA00022448"/>
    </source>
</evidence>
<dbReference type="GO" id="GO:0005886">
    <property type="term" value="C:plasma membrane"/>
    <property type="evidence" value="ECO:0007669"/>
    <property type="project" value="UniProtKB-SubCell"/>
</dbReference>
<evidence type="ECO:0000256" key="5">
    <source>
        <dbReference type="ARBA" id="ARBA00023136"/>
    </source>
</evidence>
<dbReference type="Gene3D" id="1.20.1250.20">
    <property type="entry name" value="MFS general substrate transporter like domains"/>
    <property type="match status" value="2"/>
</dbReference>
<dbReference type="InterPro" id="IPR011701">
    <property type="entry name" value="MFS"/>
</dbReference>
<dbReference type="Pfam" id="PF07690">
    <property type="entry name" value="MFS_1"/>
    <property type="match status" value="1"/>
</dbReference>
<accession>A0A410WPY5</accession>
<keyword evidence="4 6" id="KW-1133">Transmembrane helix</keyword>
<evidence type="ECO:0000256" key="4">
    <source>
        <dbReference type="ARBA" id="ARBA00022989"/>
    </source>
</evidence>
<feature type="domain" description="Major facilitator superfamily (MFS) profile" evidence="7">
    <location>
        <begin position="11"/>
        <end position="413"/>
    </location>
</feature>
<feature type="transmembrane region" description="Helical" evidence="6">
    <location>
        <begin position="235"/>
        <end position="256"/>
    </location>
</feature>
<dbReference type="AlphaFoldDB" id="A0A410WPY5"/>
<feature type="transmembrane region" description="Helical" evidence="6">
    <location>
        <begin position="12"/>
        <end position="29"/>
    </location>
</feature>
<dbReference type="SUPFAM" id="SSF103473">
    <property type="entry name" value="MFS general substrate transporter"/>
    <property type="match status" value="1"/>
</dbReference>
<dbReference type="RefSeq" id="WP_042231580.1">
    <property type="nucleotide sequence ID" value="NZ_CP026520.1"/>
</dbReference>
<keyword evidence="2" id="KW-0813">Transport</keyword>
<dbReference type="InterPro" id="IPR036259">
    <property type="entry name" value="MFS_trans_sf"/>
</dbReference>
<keyword evidence="5 6" id="KW-0472">Membrane</keyword>
<dbReference type="InterPro" id="IPR050327">
    <property type="entry name" value="Proton-linked_MCT"/>
</dbReference>
<evidence type="ECO:0000313" key="8">
    <source>
        <dbReference type="EMBL" id="MCY9597241.1"/>
    </source>
</evidence>
<feature type="transmembrane region" description="Helical" evidence="6">
    <location>
        <begin position="49"/>
        <end position="68"/>
    </location>
</feature>
<protein>
    <submittedName>
        <fullName evidence="9">MFS transporter</fullName>
    </submittedName>
</protein>
<dbReference type="KEGG" id="pchi:PC41400_01235"/>
<evidence type="ECO:0000313" key="10">
    <source>
        <dbReference type="Proteomes" id="UP000288943"/>
    </source>
</evidence>
<feature type="transmembrane region" description="Helical" evidence="6">
    <location>
        <begin position="105"/>
        <end position="126"/>
    </location>
</feature>
<name>A0A410WPY5_9BACL</name>
<evidence type="ECO:0000256" key="3">
    <source>
        <dbReference type="ARBA" id="ARBA00022692"/>
    </source>
</evidence>
<dbReference type="PANTHER" id="PTHR11360:SF284">
    <property type="entry name" value="EG:103B4.3 PROTEIN-RELATED"/>
    <property type="match status" value="1"/>
</dbReference>
<reference evidence="8 11" key="2">
    <citation type="submission" date="2022-05" db="EMBL/GenBank/DDBJ databases">
        <title>Genome Sequencing of Bee-Associated Microbes.</title>
        <authorList>
            <person name="Dunlap C."/>
        </authorList>
    </citation>
    <scope>NUCLEOTIDE SEQUENCE [LARGE SCALE GENOMIC DNA]</scope>
    <source>
        <strain evidence="8 11">NRRL B-23120</strain>
    </source>
</reference>
<dbReference type="EMBL" id="JAMDMJ010000018">
    <property type="protein sequence ID" value="MCY9597241.1"/>
    <property type="molecule type" value="Genomic_DNA"/>
</dbReference>
<feature type="transmembrane region" description="Helical" evidence="6">
    <location>
        <begin position="268"/>
        <end position="289"/>
    </location>
</feature>
<feature type="transmembrane region" description="Helical" evidence="6">
    <location>
        <begin position="301"/>
        <end position="318"/>
    </location>
</feature>
<feature type="transmembrane region" description="Helical" evidence="6">
    <location>
        <begin position="390"/>
        <end position="410"/>
    </location>
</feature>
<dbReference type="GeneID" id="95373439"/>
<evidence type="ECO:0000256" key="1">
    <source>
        <dbReference type="ARBA" id="ARBA00004651"/>
    </source>
</evidence>
<feature type="transmembrane region" description="Helical" evidence="6">
    <location>
        <begin position="170"/>
        <end position="190"/>
    </location>
</feature>
<dbReference type="PANTHER" id="PTHR11360">
    <property type="entry name" value="MONOCARBOXYLATE TRANSPORTER"/>
    <property type="match status" value="1"/>
</dbReference>